<sequence length="255" mass="28676">MLNITLIASDLQALSHIRTKLEGANAEVRGYTNNASVLSALRNNKTDVVAVLLQPSEILESEWYSKVKSGSQAPVVMIGDGDDELQEVIALRMGADDFVSETASSRILFERLRHAATMSREHRLPETVEPAGRTEVRGDLEISFSDWLVRWRGKAVSLTARELRVLYALARIPGHVKSREQIMDEAYGHEPFADDRTVDSHIKRIRQKLRTVDPNFDCIEAVYGVGYKYHQEDACHPSITHGSSLNDTTHQRRLV</sequence>
<dbReference type="PANTHER" id="PTHR48111">
    <property type="entry name" value="REGULATOR OF RPOS"/>
    <property type="match status" value="1"/>
</dbReference>
<keyword evidence="5" id="KW-0804">Transcription</keyword>
<evidence type="ECO:0000256" key="4">
    <source>
        <dbReference type="ARBA" id="ARBA00023125"/>
    </source>
</evidence>
<gene>
    <name evidence="10" type="ORF">EV656_10616</name>
</gene>
<dbReference type="Gene3D" id="3.40.50.2300">
    <property type="match status" value="1"/>
</dbReference>
<reference evidence="10 11" key="1">
    <citation type="submission" date="2019-03" db="EMBL/GenBank/DDBJ databases">
        <title>Genomic Encyclopedia of Type Strains, Phase IV (KMG-IV): sequencing the most valuable type-strain genomes for metagenomic binning, comparative biology and taxonomic classification.</title>
        <authorList>
            <person name="Goeker M."/>
        </authorList>
    </citation>
    <scope>NUCLEOTIDE SEQUENCE [LARGE SCALE GENOMIC DNA]</scope>
    <source>
        <strain evidence="10 11">DSM 2781</strain>
    </source>
</reference>
<comment type="caution">
    <text evidence="6">Lacks conserved residue(s) required for the propagation of feature annotation.</text>
</comment>
<dbReference type="GO" id="GO:0006355">
    <property type="term" value="P:regulation of DNA-templated transcription"/>
    <property type="evidence" value="ECO:0007669"/>
    <property type="project" value="InterPro"/>
</dbReference>
<dbReference type="SUPFAM" id="SSF52172">
    <property type="entry name" value="CheY-like"/>
    <property type="match status" value="1"/>
</dbReference>
<evidence type="ECO:0000256" key="3">
    <source>
        <dbReference type="ARBA" id="ARBA00023015"/>
    </source>
</evidence>
<evidence type="ECO:0000313" key="10">
    <source>
        <dbReference type="EMBL" id="TCP22430.1"/>
    </source>
</evidence>
<keyword evidence="4 7" id="KW-0238">DNA-binding</keyword>
<feature type="domain" description="OmpR/PhoB-type" evidence="9">
    <location>
        <begin position="132"/>
        <end position="231"/>
    </location>
</feature>
<keyword evidence="2" id="KW-0902">Two-component regulatory system</keyword>
<evidence type="ECO:0000256" key="5">
    <source>
        <dbReference type="ARBA" id="ARBA00023163"/>
    </source>
</evidence>
<dbReference type="PROSITE" id="PS51755">
    <property type="entry name" value="OMPR_PHOB"/>
    <property type="match status" value="1"/>
</dbReference>
<dbReference type="SMART" id="SM00862">
    <property type="entry name" value="Trans_reg_C"/>
    <property type="match status" value="1"/>
</dbReference>
<feature type="domain" description="Response regulatory" evidence="8">
    <location>
        <begin position="3"/>
        <end position="116"/>
    </location>
</feature>
<dbReference type="InterPro" id="IPR039420">
    <property type="entry name" value="WalR-like"/>
</dbReference>
<proteinExistence type="predicted"/>
<protein>
    <submittedName>
        <fullName evidence="10">Two-component system response regulator ChvI</fullName>
    </submittedName>
</protein>
<keyword evidence="3" id="KW-0805">Transcription regulation</keyword>
<evidence type="ECO:0000256" key="7">
    <source>
        <dbReference type="PROSITE-ProRule" id="PRU01091"/>
    </source>
</evidence>
<dbReference type="SUPFAM" id="SSF46894">
    <property type="entry name" value="C-terminal effector domain of the bipartite response regulators"/>
    <property type="match status" value="1"/>
</dbReference>
<evidence type="ECO:0000259" key="8">
    <source>
        <dbReference type="PROSITE" id="PS50110"/>
    </source>
</evidence>
<dbReference type="PANTHER" id="PTHR48111:SF21">
    <property type="entry name" value="DNA-BINDING DUAL MASTER TRANSCRIPTIONAL REGULATOR RPAA"/>
    <property type="match status" value="1"/>
</dbReference>
<dbReference type="GO" id="GO:0032993">
    <property type="term" value="C:protein-DNA complex"/>
    <property type="evidence" value="ECO:0007669"/>
    <property type="project" value="TreeGrafter"/>
</dbReference>
<dbReference type="InterPro" id="IPR001789">
    <property type="entry name" value="Sig_transdc_resp-reg_receiver"/>
</dbReference>
<dbReference type="EMBL" id="SLXL01000006">
    <property type="protein sequence ID" value="TCP22430.1"/>
    <property type="molecule type" value="Genomic_DNA"/>
</dbReference>
<feature type="DNA-binding region" description="OmpR/PhoB-type" evidence="7">
    <location>
        <begin position="132"/>
        <end position="231"/>
    </location>
</feature>
<dbReference type="GO" id="GO:0000976">
    <property type="term" value="F:transcription cis-regulatory region binding"/>
    <property type="evidence" value="ECO:0007669"/>
    <property type="project" value="TreeGrafter"/>
</dbReference>
<evidence type="ECO:0000256" key="1">
    <source>
        <dbReference type="ARBA" id="ARBA00022553"/>
    </source>
</evidence>
<dbReference type="InterPro" id="IPR036388">
    <property type="entry name" value="WH-like_DNA-bd_sf"/>
</dbReference>
<dbReference type="Gene3D" id="1.10.10.10">
    <property type="entry name" value="Winged helix-like DNA-binding domain superfamily/Winged helix DNA-binding domain"/>
    <property type="match status" value="1"/>
</dbReference>
<name>A0A4R2NLK2_RHOAD</name>
<dbReference type="PROSITE" id="PS50110">
    <property type="entry name" value="RESPONSE_REGULATORY"/>
    <property type="match status" value="1"/>
</dbReference>
<keyword evidence="11" id="KW-1185">Reference proteome</keyword>
<dbReference type="Proteomes" id="UP000295733">
    <property type="component" value="Unassembled WGS sequence"/>
</dbReference>
<dbReference type="InterPro" id="IPR001867">
    <property type="entry name" value="OmpR/PhoB-type_DNA-bd"/>
</dbReference>
<keyword evidence="1" id="KW-0597">Phosphoprotein</keyword>
<accession>A0A4R2NLK2</accession>
<dbReference type="AlphaFoldDB" id="A0A4R2NLK2"/>
<comment type="caution">
    <text evidence="10">The sequence shown here is derived from an EMBL/GenBank/DDBJ whole genome shotgun (WGS) entry which is preliminary data.</text>
</comment>
<dbReference type="Pfam" id="PF00486">
    <property type="entry name" value="Trans_reg_C"/>
    <property type="match status" value="1"/>
</dbReference>
<organism evidence="10 11">
    <name type="scientific">Rhodovulum adriaticum</name>
    <name type="common">Rhodopseudomonas adriatica</name>
    <dbReference type="NCBI Taxonomy" id="35804"/>
    <lineage>
        <taxon>Bacteria</taxon>
        <taxon>Pseudomonadati</taxon>
        <taxon>Pseudomonadota</taxon>
        <taxon>Alphaproteobacteria</taxon>
        <taxon>Rhodobacterales</taxon>
        <taxon>Paracoccaceae</taxon>
        <taxon>Rhodovulum</taxon>
    </lineage>
</organism>
<evidence type="ECO:0000256" key="2">
    <source>
        <dbReference type="ARBA" id="ARBA00023012"/>
    </source>
</evidence>
<dbReference type="GO" id="GO:0005829">
    <property type="term" value="C:cytosol"/>
    <property type="evidence" value="ECO:0007669"/>
    <property type="project" value="TreeGrafter"/>
</dbReference>
<dbReference type="CDD" id="cd00383">
    <property type="entry name" value="trans_reg_C"/>
    <property type="match status" value="1"/>
</dbReference>
<dbReference type="InterPro" id="IPR016032">
    <property type="entry name" value="Sig_transdc_resp-reg_C-effctor"/>
</dbReference>
<evidence type="ECO:0000259" key="9">
    <source>
        <dbReference type="PROSITE" id="PS51755"/>
    </source>
</evidence>
<evidence type="ECO:0000313" key="11">
    <source>
        <dbReference type="Proteomes" id="UP000295733"/>
    </source>
</evidence>
<dbReference type="GO" id="GO:0000156">
    <property type="term" value="F:phosphorelay response regulator activity"/>
    <property type="evidence" value="ECO:0007669"/>
    <property type="project" value="TreeGrafter"/>
</dbReference>
<evidence type="ECO:0000256" key="6">
    <source>
        <dbReference type="PROSITE-ProRule" id="PRU00169"/>
    </source>
</evidence>
<dbReference type="InterPro" id="IPR011006">
    <property type="entry name" value="CheY-like_superfamily"/>
</dbReference>